<organism evidence="6 7">
    <name type="scientific">Roseateles flavus</name>
    <dbReference type="NCBI Taxonomy" id="3149041"/>
    <lineage>
        <taxon>Bacteria</taxon>
        <taxon>Pseudomonadati</taxon>
        <taxon>Pseudomonadota</taxon>
        <taxon>Betaproteobacteria</taxon>
        <taxon>Burkholderiales</taxon>
        <taxon>Sphaerotilaceae</taxon>
        <taxon>Roseateles</taxon>
    </lineage>
</organism>
<reference evidence="6 7" key="1">
    <citation type="submission" date="2024-05" db="EMBL/GenBank/DDBJ databases">
        <title>Roseateles sp. 2.12 16S ribosomal RNA gene Genome sequencing and assembly.</title>
        <authorList>
            <person name="Woo H."/>
        </authorList>
    </citation>
    <scope>NUCLEOTIDE SEQUENCE [LARGE SCALE GENOMIC DNA]</scope>
    <source>
        <strain evidence="6 7">2.12</strain>
    </source>
</reference>
<dbReference type="GO" id="GO:0005524">
    <property type="term" value="F:ATP binding"/>
    <property type="evidence" value="ECO:0007669"/>
    <property type="project" value="UniProtKB-KW"/>
</dbReference>
<keyword evidence="2" id="KW-1003">Cell membrane</keyword>
<keyword evidence="4 6" id="KW-0067">ATP-binding</keyword>
<evidence type="ECO:0000256" key="3">
    <source>
        <dbReference type="ARBA" id="ARBA00022741"/>
    </source>
</evidence>
<protein>
    <submittedName>
        <fullName evidence="6">ATP-binding cassette domain-containing protein</fullName>
    </submittedName>
</protein>
<dbReference type="Proteomes" id="UP001462640">
    <property type="component" value="Unassembled WGS sequence"/>
</dbReference>
<feature type="domain" description="ABC transporter" evidence="5">
    <location>
        <begin position="7"/>
        <end position="238"/>
    </location>
</feature>
<evidence type="ECO:0000256" key="1">
    <source>
        <dbReference type="ARBA" id="ARBA00022448"/>
    </source>
</evidence>
<dbReference type="SUPFAM" id="SSF52540">
    <property type="entry name" value="P-loop containing nucleoside triphosphate hydrolases"/>
    <property type="match status" value="1"/>
</dbReference>
<dbReference type="PANTHER" id="PTHR45772">
    <property type="entry name" value="CONSERVED COMPONENT OF ABC TRANSPORTER FOR NATURAL AMINO ACIDS-RELATED"/>
    <property type="match status" value="1"/>
</dbReference>
<proteinExistence type="predicted"/>
<dbReference type="InterPro" id="IPR003593">
    <property type="entry name" value="AAA+_ATPase"/>
</dbReference>
<sequence>MNAAPLMQAQSVNVAFGGIHAVKEVALDIAPAELLCVIGPNGAGKSTLLGLLSGTLRPNSGRLLVDGKDLTRRPPHEFARRGVIRKFQGTNVFQWLSVRDNLIVAGQGVAADRPASAPELQDILFLTGLRHRADELAECLPHGERQWLEIGMALMCQPRLLLLDEPAAGMSVEGTRRMADMLRRMAREIAVVVIEHDMGFVRQLNCRTLVMHQGEVIREGSFADIEQDEQIRRIYLGRGKEDHHA</sequence>
<dbReference type="EMBL" id="JBDPZC010000003">
    <property type="protein sequence ID" value="MEO3712777.1"/>
    <property type="molecule type" value="Genomic_DNA"/>
</dbReference>
<dbReference type="Pfam" id="PF00005">
    <property type="entry name" value="ABC_tran"/>
    <property type="match status" value="1"/>
</dbReference>
<evidence type="ECO:0000256" key="4">
    <source>
        <dbReference type="ARBA" id="ARBA00022840"/>
    </source>
</evidence>
<evidence type="ECO:0000313" key="6">
    <source>
        <dbReference type="EMBL" id="MEO3712777.1"/>
    </source>
</evidence>
<evidence type="ECO:0000256" key="2">
    <source>
        <dbReference type="ARBA" id="ARBA00022475"/>
    </source>
</evidence>
<dbReference type="RefSeq" id="WP_347608701.1">
    <property type="nucleotide sequence ID" value="NZ_JBDPZC010000003.1"/>
</dbReference>
<keyword evidence="3" id="KW-0547">Nucleotide-binding</keyword>
<dbReference type="PROSITE" id="PS50893">
    <property type="entry name" value="ABC_TRANSPORTER_2"/>
    <property type="match status" value="1"/>
</dbReference>
<dbReference type="SMART" id="SM00382">
    <property type="entry name" value="AAA"/>
    <property type="match status" value="1"/>
</dbReference>
<name>A0ABV0GCK1_9BURK</name>
<evidence type="ECO:0000313" key="7">
    <source>
        <dbReference type="Proteomes" id="UP001462640"/>
    </source>
</evidence>
<gene>
    <name evidence="6" type="ORF">ABDJ40_08345</name>
</gene>
<comment type="caution">
    <text evidence="6">The sequence shown here is derived from an EMBL/GenBank/DDBJ whole genome shotgun (WGS) entry which is preliminary data.</text>
</comment>
<dbReference type="InterPro" id="IPR027417">
    <property type="entry name" value="P-loop_NTPase"/>
</dbReference>
<keyword evidence="2" id="KW-0472">Membrane</keyword>
<keyword evidence="1" id="KW-0813">Transport</keyword>
<dbReference type="PANTHER" id="PTHR45772:SF8">
    <property type="entry name" value="HIGH-AFFINITY BRANCHED-CHAIN AMINO ACID TRANSPORT ATP-BINDING PROTEIN"/>
    <property type="match status" value="1"/>
</dbReference>
<keyword evidence="7" id="KW-1185">Reference proteome</keyword>
<dbReference type="Gene3D" id="3.40.50.300">
    <property type="entry name" value="P-loop containing nucleotide triphosphate hydrolases"/>
    <property type="match status" value="1"/>
</dbReference>
<accession>A0ABV0GCK1</accession>
<dbReference type="InterPro" id="IPR051120">
    <property type="entry name" value="ABC_AA/LPS_Transport"/>
</dbReference>
<dbReference type="InterPro" id="IPR003439">
    <property type="entry name" value="ABC_transporter-like_ATP-bd"/>
</dbReference>
<evidence type="ECO:0000259" key="5">
    <source>
        <dbReference type="PROSITE" id="PS50893"/>
    </source>
</evidence>